<sequence length="56" mass="6385">MSRLKKYLAAFSGWFTPSVTPEESIDPSRLSESLLPIGQLYGFEMSWLRARGYGEK</sequence>
<name>A0ABV4E8N8_9GAMM</name>
<protein>
    <submittedName>
        <fullName evidence="1">Uncharacterized protein</fullName>
    </submittedName>
</protein>
<reference evidence="1 2" key="1">
    <citation type="submission" date="2024-07" db="EMBL/GenBank/DDBJ databases">
        <authorList>
            <person name="Hebao G."/>
        </authorList>
    </citation>
    <scope>NUCLEOTIDE SEQUENCE [LARGE SCALE GENOMIC DNA]</scope>
    <source>
        <strain evidence="1 2">ACCC 02193</strain>
    </source>
</reference>
<evidence type="ECO:0000313" key="2">
    <source>
        <dbReference type="Proteomes" id="UP001565243"/>
    </source>
</evidence>
<comment type="caution">
    <text evidence="1">The sequence shown here is derived from an EMBL/GenBank/DDBJ whole genome shotgun (WGS) entry which is preliminary data.</text>
</comment>
<keyword evidence="2" id="KW-1185">Reference proteome</keyword>
<proteinExistence type="predicted"/>
<dbReference type="RefSeq" id="WP_301251002.1">
    <property type="nucleotide sequence ID" value="NZ_JBGFFX010000006.1"/>
</dbReference>
<organism evidence="1 2">
    <name type="scientific">Erwinia aeris</name>
    <dbReference type="NCBI Taxonomy" id="3239803"/>
    <lineage>
        <taxon>Bacteria</taxon>
        <taxon>Pseudomonadati</taxon>
        <taxon>Pseudomonadota</taxon>
        <taxon>Gammaproteobacteria</taxon>
        <taxon>Enterobacterales</taxon>
        <taxon>Erwiniaceae</taxon>
        <taxon>Erwinia</taxon>
    </lineage>
</organism>
<dbReference type="EMBL" id="JBGFFX010000006">
    <property type="protein sequence ID" value="MEY8771183.1"/>
    <property type="molecule type" value="Genomic_DNA"/>
</dbReference>
<accession>A0ABV4E8N8</accession>
<gene>
    <name evidence="1" type="ORF">AB6T85_12220</name>
</gene>
<evidence type="ECO:0000313" key="1">
    <source>
        <dbReference type="EMBL" id="MEY8771183.1"/>
    </source>
</evidence>
<dbReference type="Proteomes" id="UP001565243">
    <property type="component" value="Unassembled WGS sequence"/>
</dbReference>